<feature type="transmembrane region" description="Helical" evidence="2">
    <location>
        <begin position="92"/>
        <end position="115"/>
    </location>
</feature>
<keyword evidence="2" id="KW-0812">Transmembrane</keyword>
<feature type="compositionally biased region" description="Polar residues" evidence="1">
    <location>
        <begin position="14"/>
        <end position="23"/>
    </location>
</feature>
<proteinExistence type="predicted"/>
<evidence type="ECO:0000256" key="2">
    <source>
        <dbReference type="SAM" id="Phobius"/>
    </source>
</evidence>
<feature type="transmembrane region" description="Helical" evidence="2">
    <location>
        <begin position="68"/>
        <end position="86"/>
    </location>
</feature>
<reference evidence="3" key="1">
    <citation type="journal article" date="2020" name="Nature">
        <title>Giant virus diversity and host interactions through global metagenomics.</title>
        <authorList>
            <person name="Schulz F."/>
            <person name="Roux S."/>
            <person name="Paez-Espino D."/>
            <person name="Jungbluth S."/>
            <person name="Walsh D.A."/>
            <person name="Denef V.J."/>
            <person name="McMahon K.D."/>
            <person name="Konstantinidis K.T."/>
            <person name="Eloe-Fadrosh E.A."/>
            <person name="Kyrpides N.C."/>
            <person name="Woyke T."/>
        </authorList>
    </citation>
    <scope>NUCLEOTIDE SEQUENCE</scope>
    <source>
        <strain evidence="3">GVMAG-S-1101178-127</strain>
    </source>
</reference>
<keyword evidence="2" id="KW-0472">Membrane</keyword>
<evidence type="ECO:0000313" key="3">
    <source>
        <dbReference type="EMBL" id="QHU13214.1"/>
    </source>
</evidence>
<dbReference type="AlphaFoldDB" id="A0A6C0KAK4"/>
<feature type="region of interest" description="Disordered" evidence="1">
    <location>
        <begin position="1"/>
        <end position="23"/>
    </location>
</feature>
<keyword evidence="2" id="KW-1133">Transmembrane helix</keyword>
<sequence>MNTDDPVADVPPEQTASPANTPTVSSASGYLGYTLLLILLLVFSRGGWYAMETTVFDTFPIIKPYSSLFLLVWFIPILGLLTSIVVPSAGGIAGWAIATAVFAAIPMTISFYYILLFGFPPVTQEYVRGIFRTTA</sequence>
<name>A0A6C0KAK4_9ZZZZ</name>
<protein>
    <submittedName>
        <fullName evidence="3">Uncharacterized protein</fullName>
    </submittedName>
</protein>
<organism evidence="3">
    <name type="scientific">viral metagenome</name>
    <dbReference type="NCBI Taxonomy" id="1070528"/>
    <lineage>
        <taxon>unclassified sequences</taxon>
        <taxon>metagenomes</taxon>
        <taxon>organismal metagenomes</taxon>
    </lineage>
</organism>
<feature type="transmembrane region" description="Helical" evidence="2">
    <location>
        <begin position="30"/>
        <end position="48"/>
    </location>
</feature>
<dbReference type="EMBL" id="MN740815">
    <property type="protein sequence ID" value="QHU13214.1"/>
    <property type="molecule type" value="Genomic_DNA"/>
</dbReference>
<accession>A0A6C0KAK4</accession>
<evidence type="ECO:0000256" key="1">
    <source>
        <dbReference type="SAM" id="MobiDB-lite"/>
    </source>
</evidence>